<accession>A0AAN7HV46</accession>
<feature type="region of interest" description="Disordered" evidence="1">
    <location>
        <begin position="374"/>
        <end position="427"/>
    </location>
</feature>
<feature type="compositionally biased region" description="Acidic residues" evidence="1">
    <location>
        <begin position="57"/>
        <end position="66"/>
    </location>
</feature>
<feature type="compositionally biased region" description="Basic and acidic residues" evidence="1">
    <location>
        <begin position="441"/>
        <end position="461"/>
    </location>
</feature>
<evidence type="ECO:0000313" key="2">
    <source>
        <dbReference type="EMBL" id="KAK4252108.1"/>
    </source>
</evidence>
<dbReference type="AlphaFoldDB" id="A0AAN7HV46"/>
<organism evidence="2 3">
    <name type="scientific">Corynascus novoguineensis</name>
    <dbReference type="NCBI Taxonomy" id="1126955"/>
    <lineage>
        <taxon>Eukaryota</taxon>
        <taxon>Fungi</taxon>
        <taxon>Dikarya</taxon>
        <taxon>Ascomycota</taxon>
        <taxon>Pezizomycotina</taxon>
        <taxon>Sordariomycetes</taxon>
        <taxon>Sordariomycetidae</taxon>
        <taxon>Sordariales</taxon>
        <taxon>Chaetomiaceae</taxon>
        <taxon>Corynascus</taxon>
    </lineage>
</organism>
<feature type="compositionally biased region" description="Acidic residues" evidence="1">
    <location>
        <begin position="739"/>
        <end position="752"/>
    </location>
</feature>
<dbReference type="EMBL" id="MU857602">
    <property type="protein sequence ID" value="KAK4252108.1"/>
    <property type="molecule type" value="Genomic_DNA"/>
</dbReference>
<reference evidence="2" key="1">
    <citation type="journal article" date="2023" name="Mol. Phylogenet. Evol.">
        <title>Genome-scale phylogeny and comparative genomics of the fungal order Sordariales.</title>
        <authorList>
            <person name="Hensen N."/>
            <person name="Bonometti L."/>
            <person name="Westerberg I."/>
            <person name="Brannstrom I.O."/>
            <person name="Guillou S."/>
            <person name="Cros-Aarteil S."/>
            <person name="Calhoun S."/>
            <person name="Haridas S."/>
            <person name="Kuo A."/>
            <person name="Mondo S."/>
            <person name="Pangilinan J."/>
            <person name="Riley R."/>
            <person name="LaButti K."/>
            <person name="Andreopoulos B."/>
            <person name="Lipzen A."/>
            <person name="Chen C."/>
            <person name="Yan M."/>
            <person name="Daum C."/>
            <person name="Ng V."/>
            <person name="Clum A."/>
            <person name="Steindorff A."/>
            <person name="Ohm R.A."/>
            <person name="Martin F."/>
            <person name="Silar P."/>
            <person name="Natvig D.O."/>
            <person name="Lalanne C."/>
            <person name="Gautier V."/>
            <person name="Ament-Velasquez S.L."/>
            <person name="Kruys A."/>
            <person name="Hutchinson M.I."/>
            <person name="Powell A.J."/>
            <person name="Barry K."/>
            <person name="Miller A.N."/>
            <person name="Grigoriev I.V."/>
            <person name="Debuchy R."/>
            <person name="Gladieux P."/>
            <person name="Hiltunen Thoren M."/>
            <person name="Johannesson H."/>
        </authorList>
    </citation>
    <scope>NUCLEOTIDE SEQUENCE</scope>
    <source>
        <strain evidence="2">CBS 359.72</strain>
    </source>
</reference>
<evidence type="ECO:0000256" key="1">
    <source>
        <dbReference type="SAM" id="MobiDB-lite"/>
    </source>
</evidence>
<feature type="region of interest" description="Disordered" evidence="1">
    <location>
        <begin position="503"/>
        <end position="647"/>
    </location>
</feature>
<name>A0AAN7HV46_9PEZI</name>
<feature type="compositionally biased region" description="Low complexity" evidence="1">
    <location>
        <begin position="718"/>
        <end position="727"/>
    </location>
</feature>
<feature type="region of interest" description="Disordered" evidence="1">
    <location>
        <begin position="439"/>
        <end position="461"/>
    </location>
</feature>
<feature type="compositionally biased region" description="Basic and acidic residues" evidence="1">
    <location>
        <begin position="530"/>
        <end position="553"/>
    </location>
</feature>
<protein>
    <submittedName>
        <fullName evidence="2">Uncharacterized protein</fullName>
    </submittedName>
</protein>
<feature type="region of interest" description="Disordered" evidence="1">
    <location>
        <begin position="35"/>
        <end position="194"/>
    </location>
</feature>
<feature type="compositionally biased region" description="Acidic residues" evidence="1">
    <location>
        <begin position="706"/>
        <end position="717"/>
    </location>
</feature>
<comment type="caution">
    <text evidence="2">The sequence shown here is derived from an EMBL/GenBank/DDBJ whole genome shotgun (WGS) entry which is preliminary data.</text>
</comment>
<reference evidence="2" key="2">
    <citation type="submission" date="2023-05" db="EMBL/GenBank/DDBJ databases">
        <authorList>
            <consortium name="Lawrence Berkeley National Laboratory"/>
            <person name="Steindorff A."/>
            <person name="Hensen N."/>
            <person name="Bonometti L."/>
            <person name="Westerberg I."/>
            <person name="Brannstrom I.O."/>
            <person name="Guillou S."/>
            <person name="Cros-Aarteil S."/>
            <person name="Calhoun S."/>
            <person name="Haridas S."/>
            <person name="Kuo A."/>
            <person name="Mondo S."/>
            <person name="Pangilinan J."/>
            <person name="Riley R."/>
            <person name="Labutti K."/>
            <person name="Andreopoulos B."/>
            <person name="Lipzen A."/>
            <person name="Chen C."/>
            <person name="Yanf M."/>
            <person name="Daum C."/>
            <person name="Ng V."/>
            <person name="Clum A."/>
            <person name="Ohm R."/>
            <person name="Martin F."/>
            <person name="Silar P."/>
            <person name="Natvig D."/>
            <person name="Lalanne C."/>
            <person name="Gautier V."/>
            <person name="Ament-Velasquez S.L."/>
            <person name="Kruys A."/>
            <person name="Hutchinson M.I."/>
            <person name="Powell A.J."/>
            <person name="Barry K."/>
            <person name="Miller A.N."/>
            <person name="Grigoriev I.V."/>
            <person name="Debuchy R."/>
            <person name="Gladieux P."/>
            <person name="Thoren M.H."/>
            <person name="Johannesson H."/>
        </authorList>
    </citation>
    <scope>NUCLEOTIDE SEQUENCE</scope>
    <source>
        <strain evidence="2">CBS 359.72</strain>
    </source>
</reference>
<dbReference type="Proteomes" id="UP001303647">
    <property type="component" value="Unassembled WGS sequence"/>
</dbReference>
<feature type="compositionally biased region" description="Basic and acidic residues" evidence="1">
    <location>
        <begin position="44"/>
        <end position="54"/>
    </location>
</feature>
<evidence type="ECO:0000313" key="3">
    <source>
        <dbReference type="Proteomes" id="UP001303647"/>
    </source>
</evidence>
<proteinExistence type="predicted"/>
<feature type="region of interest" description="Disordered" evidence="1">
    <location>
        <begin position="1"/>
        <end position="23"/>
    </location>
</feature>
<keyword evidence="3" id="KW-1185">Reference proteome</keyword>
<feature type="region of interest" description="Disordered" evidence="1">
    <location>
        <begin position="660"/>
        <end position="800"/>
    </location>
</feature>
<sequence length="800" mass="87309">MEDAGLSVESGPPDQLDQGFQLDLKGTAELEDFDAEGFDFGLDGSHEEFEHDLVEGNPDDAGEQAEESFVGEVPDDAAAEPELDLTVSEVQPASPGGEQTQNTENAEDVTEDNSDYQDEIGYEDDDHPATDVNADLSITEGGEAKNQLPGTPPKEDLEATLQADDSHLEVSTQEHGVSGDQDTQPEEHAESSQQGLLGDINDAEASEHQEGSDLAVADELTPGQPNTDRHNVDLEEELESLVQSISEIPDIEVLYNQECYSLFGTADDDPDSYFLSDVKDLDRPLSQFLSALRAVISDEISSTDELLVRFDPLDLEFGERSNSKFLNRSFREILDCHSTLRRVPGVTKDPVILLTVRRDSEEHFLEILADAERVKDSPSNAEDSEMSEDLDEGSRTNALDDGQAQDEPFENANSEDYHNEGGDNIANHVMDSGQFEVESTLGHEEATEEHEHEHVPQSPDTAREVLDVKEYLEDAPGEEILGLEKHPEDVPGEEFLDTEGHIKEHLGDATGEETLGSEGQFENASGDETLDTKEHFEDVGESHAHESSERGTDEGQDWDEQEVASNAAQHLEASPEATDKHGHYTAEQPDGDGHTNAPDSGVINEAGSPEDGVSEHEADSNDNDIILAFDDEPNPSAVGEEPDQDDEYAISYDAVEDTLDNAEHAQELDTVTSSDRSAGKHLEFESPAIVVAETASVHTSTTINGDEIDYDEEEPADDAFATGDDGAQQSLTASGIDRDEIDWENDEDEYEDQSANYDAGVGNEQSKEDGLTSPGVAGKRGRTDEEESLADETDYKRRRT</sequence>
<feature type="compositionally biased region" description="Acidic residues" evidence="1">
    <location>
        <begin position="105"/>
        <end position="126"/>
    </location>
</feature>
<gene>
    <name evidence="2" type="ORF">C7999DRAFT_27350</name>
</gene>
<feature type="compositionally biased region" description="Acidic residues" evidence="1">
    <location>
        <begin position="382"/>
        <end position="391"/>
    </location>
</feature>
<feature type="compositionally biased region" description="Acidic residues" evidence="1">
    <location>
        <begin position="73"/>
        <end position="83"/>
    </location>
</feature>